<dbReference type="PROSITE" id="PS51689">
    <property type="entry name" value="SAM_RNA_A_N6_MT"/>
    <property type="match status" value="1"/>
</dbReference>
<reference evidence="14 15" key="1">
    <citation type="submission" date="2020-04" db="EMBL/GenBank/DDBJ databases">
        <title>Perkinsus chesapeaki whole genome sequence.</title>
        <authorList>
            <person name="Bogema D.R."/>
        </authorList>
    </citation>
    <scope>NUCLEOTIDE SEQUENCE [LARGE SCALE GENOMIC DNA]</scope>
    <source>
        <strain evidence="14">ATCC PRA-425</strain>
    </source>
</reference>
<feature type="binding site" evidence="11">
    <location>
        <position position="724"/>
    </location>
    <ligand>
        <name>S-adenosyl-L-methionine</name>
        <dbReference type="ChEBI" id="CHEBI:59789"/>
    </ligand>
</feature>
<evidence type="ECO:0000256" key="4">
    <source>
        <dbReference type="ARBA" id="ARBA00022679"/>
    </source>
</evidence>
<comment type="caution">
    <text evidence="14">The sequence shown here is derived from an EMBL/GenBank/DDBJ whole genome shotgun (WGS) entry which is preliminary data.</text>
</comment>
<dbReference type="SUPFAM" id="SSF53335">
    <property type="entry name" value="S-adenosyl-L-methionine-dependent methyltransferases"/>
    <property type="match status" value="1"/>
</dbReference>
<dbReference type="InterPro" id="IPR001737">
    <property type="entry name" value="KsgA/Erm"/>
</dbReference>
<evidence type="ECO:0000256" key="1">
    <source>
        <dbReference type="ARBA" id="ARBA00004123"/>
    </source>
</evidence>
<dbReference type="Proteomes" id="UP000591131">
    <property type="component" value="Unassembled WGS sequence"/>
</dbReference>
<sequence>MPAASPRPASVRLIDAYGSIDGPVKAGLRHQYAQDAQQFVPARRLPTVLGEASEHMAMFRERFMALRKILWRELKRDRDLQSTYLESSGNPSFVDAAVEKIASDGTKMPKIRIKGQQSDRGMSSGMMERICISSHMDDVTVEEPPAPEDQSLLKPQPNERVVVTAVENLPGNPGVKFVFGLLSRASEGALHIEDIHQSVRLDFSKCLPSAELIVADASFVIMKGEMSILGDGILHVLEMMMPPRVSRRFCDPTLDIFGSTIRDNQLGSHSGLLEISEIGQPGLESAEDLMVVVIGEVHLDDENTFDKLADILYGFDRMDQPPPAVYVFMGNFTKKAVNLRSAKCVREYRACWARLSEELERFPNDPACVGGLLPVPALSDQLTEGIARKFKGVHMCSNPARIRMDLGGQVVEEDDLSNKADFTVFRSPDVCRKLYDNCIVRRLESMVSRTKEERQMATNREFMRAIIHQGHLCPVSQEVQPVIWGLDHILQLHAPPNAVFICDPSVTPCEEVLESDLVFCSTGQFKKSLTDDDDEGYPFYVYRPFARDYRDCLERSNAASRAVRYCWLATETNPGLLSCCCWIMLISHFCMFLRNSARVPRPHRGMYSSKPAPLQKTIMHPHSALVMYRNRGGHLLQNEDIITRILVAARIRPSDTVLEMGPGTGNMTIKLSELANRVVAMEVNEGLAKEVERRAEMKGTSNMEVVTGDFKRLALPRFDVVIANLPYHLATGFLLKLMGQPFRTGIIMLQHEFGKKLLADPGEKIYSRLSLNMRMFFKAERICKVPGRAFFPQPQTTSVIIRLTPRVPAPKEWDAMIRIAFFRKNQDVFKMFKRLTVLNMLEHNYKMWCSINRVPTSTLCFRDYCLEALDQCNLTFKKARRMDYHHFERLLEAFHKKGIYFVNFATAPPNPPGERFVPSFAEEGYKFYDPDDNDDFLSKIEGPESSDSTDSEEDDENEWLPC</sequence>
<dbReference type="Gene3D" id="3.40.50.150">
    <property type="entry name" value="Vaccinia Virus protein VP39"/>
    <property type="match status" value="1"/>
</dbReference>
<keyword evidence="4 11" id="KW-0808">Transferase</keyword>
<evidence type="ECO:0000313" key="15">
    <source>
        <dbReference type="Proteomes" id="UP000591131"/>
    </source>
</evidence>
<evidence type="ECO:0000256" key="8">
    <source>
        <dbReference type="ARBA" id="ARBA00023125"/>
    </source>
</evidence>
<dbReference type="GO" id="GO:0003723">
    <property type="term" value="F:RNA binding"/>
    <property type="evidence" value="ECO:0007669"/>
    <property type="project" value="UniProtKB-UniRule"/>
</dbReference>
<dbReference type="Pfam" id="PF00398">
    <property type="entry name" value="RrnaAD"/>
    <property type="match status" value="1"/>
</dbReference>
<keyword evidence="8" id="KW-0238">DNA-binding</keyword>
<accession>A0A7J6N308</accession>
<dbReference type="EMBL" id="JAAPAO010000016">
    <property type="protein sequence ID" value="KAF4677321.1"/>
    <property type="molecule type" value="Genomic_DNA"/>
</dbReference>
<feature type="binding site" evidence="11">
    <location>
        <position position="709"/>
    </location>
    <ligand>
        <name>S-adenosyl-L-methionine</name>
        <dbReference type="ChEBI" id="CHEBI:59789"/>
    </ligand>
</feature>
<evidence type="ECO:0000256" key="5">
    <source>
        <dbReference type="ARBA" id="ARBA00022691"/>
    </source>
</evidence>
<keyword evidence="6" id="KW-0235">DNA replication</keyword>
<evidence type="ECO:0000256" key="2">
    <source>
        <dbReference type="ARBA" id="ARBA00009560"/>
    </source>
</evidence>
<dbReference type="GO" id="GO:0042276">
    <property type="term" value="P:error-prone translesion synthesis"/>
    <property type="evidence" value="ECO:0007669"/>
    <property type="project" value="TreeGrafter"/>
</dbReference>
<dbReference type="OrthoDB" id="74991at2759"/>
<evidence type="ECO:0000256" key="7">
    <source>
        <dbReference type="ARBA" id="ARBA00022884"/>
    </source>
</evidence>
<dbReference type="GO" id="GO:0003677">
    <property type="term" value="F:DNA binding"/>
    <property type="evidence" value="ECO:0007669"/>
    <property type="project" value="UniProtKB-KW"/>
</dbReference>
<evidence type="ECO:0000256" key="3">
    <source>
        <dbReference type="ARBA" id="ARBA00022603"/>
    </source>
</evidence>
<keyword evidence="3 11" id="KW-0489">Methyltransferase</keyword>
<evidence type="ECO:0000256" key="10">
    <source>
        <dbReference type="ARBA" id="ARBA00032930"/>
    </source>
</evidence>
<keyword evidence="15" id="KW-1185">Reference proteome</keyword>
<feature type="binding site" evidence="11">
    <location>
        <position position="634"/>
    </location>
    <ligand>
        <name>S-adenosyl-L-methionine</name>
        <dbReference type="ChEBI" id="CHEBI:59789"/>
    </ligand>
</feature>
<evidence type="ECO:0000256" key="12">
    <source>
        <dbReference type="SAM" id="MobiDB-lite"/>
    </source>
</evidence>
<dbReference type="GO" id="GO:0008622">
    <property type="term" value="C:epsilon DNA polymerase complex"/>
    <property type="evidence" value="ECO:0007669"/>
    <property type="project" value="InterPro"/>
</dbReference>
<protein>
    <recommendedName>
        <fullName evidence="10">DNA polymerase II subunit 2</fullName>
    </recommendedName>
</protein>
<dbReference type="Gene3D" id="1.10.8.480">
    <property type="match status" value="1"/>
</dbReference>
<dbReference type="Pfam" id="PF04042">
    <property type="entry name" value="DNA_pol_E_B"/>
    <property type="match status" value="1"/>
</dbReference>
<evidence type="ECO:0000256" key="9">
    <source>
        <dbReference type="ARBA" id="ARBA00023242"/>
    </source>
</evidence>
<name>A0A7J6N308_PERCH</name>
<gene>
    <name evidence="14" type="primary">POLE2</name>
    <name evidence="14" type="ORF">FOL47_002249</name>
</gene>
<feature type="compositionally biased region" description="Acidic residues" evidence="12">
    <location>
        <begin position="947"/>
        <end position="962"/>
    </location>
</feature>
<dbReference type="InterPro" id="IPR016266">
    <property type="entry name" value="POLE2"/>
</dbReference>
<keyword evidence="5 11" id="KW-0949">S-adenosyl-L-methionine</keyword>
<evidence type="ECO:0000313" key="14">
    <source>
        <dbReference type="EMBL" id="KAF4677321.1"/>
    </source>
</evidence>
<feature type="binding site" evidence="11">
    <location>
        <position position="636"/>
    </location>
    <ligand>
        <name>S-adenosyl-L-methionine</name>
        <dbReference type="ChEBI" id="CHEBI:59789"/>
    </ligand>
</feature>
<feature type="binding site" evidence="11">
    <location>
        <position position="661"/>
    </location>
    <ligand>
        <name>S-adenosyl-L-methionine</name>
        <dbReference type="ChEBI" id="CHEBI:59789"/>
    </ligand>
</feature>
<keyword evidence="7 11" id="KW-0694">RNA-binding</keyword>
<keyword evidence="9" id="KW-0539">Nucleus</keyword>
<dbReference type="AlphaFoldDB" id="A0A7J6N308"/>
<dbReference type="GO" id="GO:0000179">
    <property type="term" value="F:rRNA (adenine-N6,N6-)-dimethyltransferase activity"/>
    <property type="evidence" value="ECO:0007669"/>
    <property type="project" value="UniProtKB-UniRule"/>
</dbReference>
<feature type="binding site" evidence="11">
    <location>
        <position position="682"/>
    </location>
    <ligand>
        <name>S-adenosyl-L-methionine</name>
        <dbReference type="ChEBI" id="CHEBI:59789"/>
    </ligand>
</feature>
<dbReference type="GO" id="GO:0006261">
    <property type="term" value="P:DNA-templated DNA replication"/>
    <property type="evidence" value="ECO:0007669"/>
    <property type="project" value="InterPro"/>
</dbReference>
<dbReference type="PANTHER" id="PTHR12708:SF0">
    <property type="entry name" value="DNA POLYMERASE EPSILON SUBUNIT 2"/>
    <property type="match status" value="1"/>
</dbReference>
<dbReference type="PANTHER" id="PTHR12708">
    <property type="entry name" value="DNA POLYMERASE EPSILON SUBUNIT B"/>
    <property type="match status" value="1"/>
</dbReference>
<feature type="region of interest" description="Disordered" evidence="12">
    <location>
        <begin position="926"/>
        <end position="962"/>
    </location>
</feature>
<dbReference type="SMART" id="SM00650">
    <property type="entry name" value="rADc"/>
    <property type="match status" value="1"/>
</dbReference>
<evidence type="ECO:0000259" key="13">
    <source>
        <dbReference type="SMART" id="SM00650"/>
    </source>
</evidence>
<comment type="subcellular location">
    <subcellularLocation>
        <location evidence="1">Nucleus</location>
    </subcellularLocation>
</comment>
<evidence type="ECO:0000256" key="11">
    <source>
        <dbReference type="PROSITE-ProRule" id="PRU01026"/>
    </source>
</evidence>
<dbReference type="InterPro" id="IPR020598">
    <property type="entry name" value="rRNA_Ade_methylase_Trfase_N"/>
</dbReference>
<dbReference type="InterPro" id="IPR007185">
    <property type="entry name" value="DNA_pol_a/d/e_bsu"/>
</dbReference>
<comment type="similarity">
    <text evidence="2">Belongs to the DNA polymerase epsilon subunit B family.</text>
</comment>
<dbReference type="InterPro" id="IPR029063">
    <property type="entry name" value="SAM-dependent_MTases_sf"/>
</dbReference>
<evidence type="ECO:0000256" key="6">
    <source>
        <dbReference type="ARBA" id="ARBA00022705"/>
    </source>
</evidence>
<dbReference type="CDD" id="cd02440">
    <property type="entry name" value="AdoMet_MTases"/>
    <property type="match status" value="1"/>
</dbReference>
<organism evidence="14 15">
    <name type="scientific">Perkinsus chesapeaki</name>
    <name type="common">Clam parasite</name>
    <name type="synonym">Perkinsus andrewsi</name>
    <dbReference type="NCBI Taxonomy" id="330153"/>
    <lineage>
        <taxon>Eukaryota</taxon>
        <taxon>Sar</taxon>
        <taxon>Alveolata</taxon>
        <taxon>Perkinsozoa</taxon>
        <taxon>Perkinsea</taxon>
        <taxon>Perkinsida</taxon>
        <taxon>Perkinsidae</taxon>
        <taxon>Perkinsus</taxon>
    </lineage>
</organism>
<proteinExistence type="inferred from homology"/>
<comment type="similarity">
    <text evidence="11">Belongs to the class I-like SAM-binding methyltransferase superfamily. rRNA adenine N(6)-methyltransferase family.</text>
</comment>
<feature type="domain" description="Ribosomal RNA adenine methylase transferase N-terminal" evidence="13">
    <location>
        <begin position="641"/>
        <end position="807"/>
    </location>
</feature>